<feature type="region of interest" description="Disordered" evidence="10">
    <location>
        <begin position="154"/>
        <end position="183"/>
    </location>
</feature>
<dbReference type="GO" id="GO:0061630">
    <property type="term" value="F:ubiquitin protein ligase activity"/>
    <property type="evidence" value="ECO:0007669"/>
    <property type="project" value="UniProtKB-EC"/>
</dbReference>
<keyword evidence="5" id="KW-0677">Repeat</keyword>
<dbReference type="PANTHER" id="PTHR11685">
    <property type="entry name" value="RBR FAMILY RING FINGER AND IBR DOMAIN-CONTAINING"/>
    <property type="match status" value="1"/>
</dbReference>
<sequence length="357" mass="39283">MLEYTLRLSLVELQHSTAAAAAAIPTPTPTPTPAAPVRTTTPRPRPGPSQVREGREKNIFEKLDFPPRNPVRAHMADPGPARGTCAMCSSDTGVQSAPCGCTYCSGCIIRMFMYTTRRDPYQPLQCCRIEFPMELTDTAFAYLEAARNAAGAATSAAAPTRAQSNNTTAGLGKGKGKNRERERESAARRTFDCVACMDSFVLDDVMVAPDCNHNYCRPCMNRLFVESTKSEDLYPPSCCKQAIPITWANLVLNTEEQNQFYAKSEEWKTPNRLYCSRRPCSAFIPPLRVNADYGTCAKCLARTCAHCKGAFHRGEACPKDKATQDVLNLAQTAGWRKCFSCNMMVELGSGCNHITCR</sequence>
<evidence type="ECO:0000256" key="4">
    <source>
        <dbReference type="ARBA" id="ARBA00022723"/>
    </source>
</evidence>
<dbReference type="InterPro" id="IPR001841">
    <property type="entry name" value="Znf_RING"/>
</dbReference>
<feature type="domain" description="RING-type" evidence="12">
    <location>
        <begin position="189"/>
        <end position="357"/>
    </location>
</feature>
<dbReference type="InterPro" id="IPR017907">
    <property type="entry name" value="Znf_RING_CS"/>
</dbReference>
<dbReference type="InterPro" id="IPR013083">
    <property type="entry name" value="Znf_RING/FYVE/PHD"/>
</dbReference>
<gene>
    <name evidence="13" type="ORF">P167DRAFT_531588</name>
</gene>
<dbReference type="InterPro" id="IPR002867">
    <property type="entry name" value="IBR_dom"/>
</dbReference>
<keyword evidence="7" id="KW-0833">Ubl conjugation pathway</keyword>
<dbReference type="Proteomes" id="UP000277580">
    <property type="component" value="Unassembled WGS sequence"/>
</dbReference>
<evidence type="ECO:0000313" key="14">
    <source>
        <dbReference type="Proteomes" id="UP000277580"/>
    </source>
</evidence>
<keyword evidence="4" id="KW-0479">Metal-binding</keyword>
<dbReference type="PROSITE" id="PS00518">
    <property type="entry name" value="ZF_RING_1"/>
    <property type="match status" value="1"/>
</dbReference>
<dbReference type="EMBL" id="ML119106">
    <property type="protein sequence ID" value="RPB17346.1"/>
    <property type="molecule type" value="Genomic_DNA"/>
</dbReference>
<keyword evidence="14" id="KW-1185">Reference proteome</keyword>
<dbReference type="PROSITE" id="PS50089">
    <property type="entry name" value="ZF_RING_2"/>
    <property type="match status" value="1"/>
</dbReference>
<dbReference type="PROSITE" id="PS51873">
    <property type="entry name" value="TRIAD"/>
    <property type="match status" value="1"/>
</dbReference>
<dbReference type="SMART" id="SM00184">
    <property type="entry name" value="RING"/>
    <property type="match status" value="2"/>
</dbReference>
<evidence type="ECO:0000256" key="6">
    <source>
        <dbReference type="ARBA" id="ARBA00022771"/>
    </source>
</evidence>
<evidence type="ECO:0000259" key="11">
    <source>
        <dbReference type="PROSITE" id="PS50089"/>
    </source>
</evidence>
<dbReference type="Pfam" id="PF01485">
    <property type="entry name" value="IBR"/>
    <property type="match status" value="1"/>
</dbReference>
<evidence type="ECO:0000256" key="7">
    <source>
        <dbReference type="ARBA" id="ARBA00022786"/>
    </source>
</evidence>
<organism evidence="13 14">
    <name type="scientific">Morchella conica CCBAS932</name>
    <dbReference type="NCBI Taxonomy" id="1392247"/>
    <lineage>
        <taxon>Eukaryota</taxon>
        <taxon>Fungi</taxon>
        <taxon>Dikarya</taxon>
        <taxon>Ascomycota</taxon>
        <taxon>Pezizomycotina</taxon>
        <taxon>Pezizomycetes</taxon>
        <taxon>Pezizales</taxon>
        <taxon>Morchellaceae</taxon>
        <taxon>Morchella</taxon>
    </lineage>
</organism>
<dbReference type="STRING" id="1392247.A0A3N4L465"/>
<reference evidence="13 14" key="1">
    <citation type="journal article" date="2018" name="Nat. Ecol. Evol.">
        <title>Pezizomycetes genomes reveal the molecular basis of ectomycorrhizal truffle lifestyle.</title>
        <authorList>
            <person name="Murat C."/>
            <person name="Payen T."/>
            <person name="Noel B."/>
            <person name="Kuo A."/>
            <person name="Morin E."/>
            <person name="Chen J."/>
            <person name="Kohler A."/>
            <person name="Krizsan K."/>
            <person name="Balestrini R."/>
            <person name="Da Silva C."/>
            <person name="Montanini B."/>
            <person name="Hainaut M."/>
            <person name="Levati E."/>
            <person name="Barry K.W."/>
            <person name="Belfiori B."/>
            <person name="Cichocki N."/>
            <person name="Clum A."/>
            <person name="Dockter R.B."/>
            <person name="Fauchery L."/>
            <person name="Guy J."/>
            <person name="Iotti M."/>
            <person name="Le Tacon F."/>
            <person name="Lindquist E.A."/>
            <person name="Lipzen A."/>
            <person name="Malagnac F."/>
            <person name="Mello A."/>
            <person name="Molinier V."/>
            <person name="Miyauchi S."/>
            <person name="Poulain J."/>
            <person name="Riccioni C."/>
            <person name="Rubini A."/>
            <person name="Sitrit Y."/>
            <person name="Splivallo R."/>
            <person name="Traeger S."/>
            <person name="Wang M."/>
            <person name="Zifcakova L."/>
            <person name="Wipf D."/>
            <person name="Zambonelli A."/>
            <person name="Paolocci F."/>
            <person name="Nowrousian M."/>
            <person name="Ottonello S."/>
            <person name="Baldrian P."/>
            <person name="Spatafora J.W."/>
            <person name="Henrissat B."/>
            <person name="Nagy L.G."/>
            <person name="Aury J.M."/>
            <person name="Wincker P."/>
            <person name="Grigoriev I.V."/>
            <person name="Bonfante P."/>
            <person name="Martin F.M."/>
        </authorList>
    </citation>
    <scope>NUCLEOTIDE SEQUENCE [LARGE SCALE GENOMIC DNA]</scope>
    <source>
        <strain evidence="13 14">CCBAS932</strain>
    </source>
</reference>
<evidence type="ECO:0000256" key="2">
    <source>
        <dbReference type="ARBA" id="ARBA00012251"/>
    </source>
</evidence>
<evidence type="ECO:0000256" key="1">
    <source>
        <dbReference type="ARBA" id="ARBA00001798"/>
    </source>
</evidence>
<keyword evidence="6 9" id="KW-0863">Zinc-finger</keyword>
<dbReference type="Gene3D" id="1.20.120.1750">
    <property type="match status" value="1"/>
</dbReference>
<protein>
    <recommendedName>
        <fullName evidence="2">RBR-type E3 ubiquitin transferase</fullName>
        <ecNumber evidence="2">2.3.2.31</ecNumber>
    </recommendedName>
</protein>
<dbReference type="InParanoid" id="A0A3N4L465"/>
<dbReference type="SUPFAM" id="SSF57850">
    <property type="entry name" value="RING/U-box"/>
    <property type="match status" value="2"/>
</dbReference>
<keyword evidence="3" id="KW-0808">Transferase</keyword>
<keyword evidence="8" id="KW-0862">Zinc</keyword>
<dbReference type="InterPro" id="IPR031127">
    <property type="entry name" value="E3_UB_ligase_RBR"/>
</dbReference>
<dbReference type="OrthoDB" id="9977870at2759"/>
<dbReference type="CDD" id="cd20335">
    <property type="entry name" value="BRcat_RBR"/>
    <property type="match status" value="1"/>
</dbReference>
<evidence type="ECO:0000256" key="3">
    <source>
        <dbReference type="ARBA" id="ARBA00022679"/>
    </source>
</evidence>
<dbReference type="InterPro" id="IPR044066">
    <property type="entry name" value="TRIAD_supradom"/>
</dbReference>
<dbReference type="AlphaFoldDB" id="A0A3N4L465"/>
<feature type="region of interest" description="Disordered" evidence="10">
    <location>
        <begin position="22"/>
        <end position="53"/>
    </location>
</feature>
<evidence type="ECO:0000256" key="8">
    <source>
        <dbReference type="ARBA" id="ARBA00022833"/>
    </source>
</evidence>
<proteinExistence type="predicted"/>
<feature type="domain" description="RING-type" evidence="11">
    <location>
        <begin position="193"/>
        <end position="238"/>
    </location>
</feature>
<comment type="catalytic activity">
    <reaction evidence="1">
        <text>[E2 ubiquitin-conjugating enzyme]-S-ubiquitinyl-L-cysteine + [acceptor protein]-L-lysine = [E2 ubiquitin-conjugating enzyme]-L-cysteine + [acceptor protein]-N(6)-ubiquitinyl-L-lysine.</text>
        <dbReference type="EC" id="2.3.2.31"/>
    </reaction>
</comment>
<evidence type="ECO:0000259" key="12">
    <source>
        <dbReference type="PROSITE" id="PS51873"/>
    </source>
</evidence>
<evidence type="ECO:0000256" key="5">
    <source>
        <dbReference type="ARBA" id="ARBA00022737"/>
    </source>
</evidence>
<dbReference type="Gene3D" id="3.30.40.10">
    <property type="entry name" value="Zinc/RING finger domain, C3HC4 (zinc finger)"/>
    <property type="match status" value="1"/>
</dbReference>
<dbReference type="EC" id="2.3.2.31" evidence="2"/>
<accession>A0A3N4L465</accession>
<name>A0A3N4L465_9PEZI</name>
<evidence type="ECO:0000256" key="9">
    <source>
        <dbReference type="PROSITE-ProRule" id="PRU00175"/>
    </source>
</evidence>
<evidence type="ECO:0000313" key="13">
    <source>
        <dbReference type="EMBL" id="RPB17346.1"/>
    </source>
</evidence>
<dbReference type="GO" id="GO:0016567">
    <property type="term" value="P:protein ubiquitination"/>
    <property type="evidence" value="ECO:0007669"/>
    <property type="project" value="InterPro"/>
</dbReference>
<dbReference type="GO" id="GO:0008270">
    <property type="term" value="F:zinc ion binding"/>
    <property type="evidence" value="ECO:0007669"/>
    <property type="project" value="UniProtKB-KW"/>
</dbReference>
<evidence type="ECO:0000256" key="10">
    <source>
        <dbReference type="SAM" id="MobiDB-lite"/>
    </source>
</evidence>